<reference evidence="2 3" key="1">
    <citation type="submission" date="2024-04" db="EMBL/GenBank/DDBJ databases">
        <title>The reference genome of an endangered Asteraceae, Deinandra increscens subsp. villosa, native to the Central Coast of California.</title>
        <authorList>
            <person name="Guilliams M."/>
            <person name="Hasenstab-Lehman K."/>
            <person name="Meyer R."/>
            <person name="Mcevoy S."/>
        </authorList>
    </citation>
    <scope>NUCLEOTIDE SEQUENCE [LARGE SCALE GENOMIC DNA]</scope>
    <source>
        <tissue evidence="2">Leaf</tissue>
    </source>
</reference>
<dbReference type="InterPro" id="IPR036691">
    <property type="entry name" value="Endo/exonu/phosph_ase_sf"/>
</dbReference>
<dbReference type="PROSITE" id="PS50878">
    <property type="entry name" value="RT_POL"/>
    <property type="match status" value="1"/>
</dbReference>
<dbReference type="Gene3D" id="3.60.10.10">
    <property type="entry name" value="Endonuclease/exonuclease/phosphatase"/>
    <property type="match status" value="1"/>
</dbReference>
<dbReference type="Pfam" id="PF14529">
    <property type="entry name" value="Exo_endo_phos_2"/>
    <property type="match status" value="1"/>
</dbReference>
<dbReference type="Proteomes" id="UP001408789">
    <property type="component" value="Unassembled WGS sequence"/>
</dbReference>
<dbReference type="EMBL" id="JBCNJP010000020">
    <property type="protein sequence ID" value="KAK9059756.1"/>
    <property type="molecule type" value="Genomic_DNA"/>
</dbReference>
<dbReference type="InterPro" id="IPR000477">
    <property type="entry name" value="RT_dom"/>
</dbReference>
<dbReference type="PANTHER" id="PTHR33116:SF78">
    <property type="entry name" value="OS12G0587133 PROTEIN"/>
    <property type="match status" value="1"/>
</dbReference>
<dbReference type="CDD" id="cd01650">
    <property type="entry name" value="RT_nLTR_like"/>
    <property type="match status" value="1"/>
</dbReference>
<dbReference type="SUPFAM" id="SSF56672">
    <property type="entry name" value="DNA/RNA polymerases"/>
    <property type="match status" value="1"/>
</dbReference>
<sequence length="1212" mass="137265">MNFLSINLRGIGSNDKRDWVKSVKSENKISFLAIQETQFQNSTSINPSTFWGRSQCESEICEASGRSGGLISIWDPSIFHKTLSHKSKFYLLTKGFLIGTHQEILIINVYGPHDTSSKVALWLELGLKLAENPSIPAILLGDFNEVRFPHERLNSEFHPANASNFNNFITNSGLREYNMGGRKFTYVSDNGVKFSKIDRMLVSPPFMRLWPNASLTALPRVHSDHCPLTLITNVLDFGPSAFRFYNSWIDRPGYIETVNTAFSQSVVPQNTKADRRLQLKLKSVKLALKSWNIIFRNNEDHDLNIIRDTIDGLELKAEVLGLTPSELSLRLECIKKAKEINAKKSQDLAQKSRIKWTSEGDENSSYFHGLIRNRTAKNRINGILHNGNWISSPDEIKDKMLQFFSSKFAEPIANRPLFLSNSFKKLSATDSAFLITPFTAQEIKSAVWSCGNDKAPGPDGFNFKFIKTHWDLIEVDVLQILQQFHSTGKISPGCNSSFIALIPKRKDPLELSHFRPICLIGCIYKIISKVLAIRLKAVIAAVISNTQSAYVGDRSILDGPLMLNETIAWLKHKKKKAMLFKVDFEKAFDSLNWNFLDSILSQMAFPVKWRSWIRGCLSSSKSSILANGSPSCEFQIQRGVKQGDPLSPFLFIIAMEALHIASEKATLSGTFTGIQLPGDGPTLSHLLYADDVIFVGEWRDSNCRYLARFLRCFHISSGLKINYDKCRLFGIGVNTQQMESMAATLQCKVDKLPFTYLGIPIGANMRLKKNWEPIVQKFKSRLNGWKSSILSQGGKAILIKSVLGSLPTYFLSLFRAPSCVILELERLRKNFFWGNTSAHKKIPWVAWNRITAPKPCGGLGIGSLRAANLALLSKWGWRFKTDKSALWVSVIQAIHSSNRFHDILPLRKSIPGYWKPITSVFKELADEGIQFWDDAKATPGVSTSIKFWHDTWLTHTNLKSMFPDLYLFEKCKSCKVDERVLSTNNGTTHSRWNWKSQPASPSVLHSLAQLSSILQPFKFSSAHDHWVWLGCNSLQFSTGSIRKRLEQSLADYPFKHQWSSWIPRKVDIFVWKAALNRIPVKTELLKRGIALQYSSCSWCSITDETTNHTLFDCIVARETWGLVASWTNHHLSSPVSLDQAYSQASTLGPATNISKTLKAIVAATVWELWKARNGKEFEGRNTHPRRIIEEIKSESYIWLTSRAKFRNLVWND</sequence>
<dbReference type="InterPro" id="IPR026960">
    <property type="entry name" value="RVT-Znf"/>
</dbReference>
<name>A0AAP0CMZ2_9ASTR</name>
<accession>A0AAP0CMZ2</accession>
<feature type="domain" description="Reverse transcriptase" evidence="1">
    <location>
        <begin position="483"/>
        <end position="761"/>
    </location>
</feature>
<dbReference type="GO" id="GO:0003824">
    <property type="term" value="F:catalytic activity"/>
    <property type="evidence" value="ECO:0007669"/>
    <property type="project" value="InterPro"/>
</dbReference>
<protein>
    <recommendedName>
        <fullName evidence="1">Reverse transcriptase domain-containing protein</fullName>
    </recommendedName>
</protein>
<comment type="caution">
    <text evidence="2">The sequence shown here is derived from an EMBL/GenBank/DDBJ whole genome shotgun (WGS) entry which is preliminary data.</text>
</comment>
<dbReference type="InterPro" id="IPR005135">
    <property type="entry name" value="Endo/exonuclease/phosphatase"/>
</dbReference>
<dbReference type="InterPro" id="IPR043502">
    <property type="entry name" value="DNA/RNA_pol_sf"/>
</dbReference>
<evidence type="ECO:0000313" key="3">
    <source>
        <dbReference type="Proteomes" id="UP001408789"/>
    </source>
</evidence>
<proteinExistence type="predicted"/>
<dbReference type="Pfam" id="PF13966">
    <property type="entry name" value="zf-RVT"/>
    <property type="match status" value="1"/>
</dbReference>
<evidence type="ECO:0000259" key="1">
    <source>
        <dbReference type="PROSITE" id="PS50878"/>
    </source>
</evidence>
<organism evidence="2 3">
    <name type="scientific">Deinandra increscens subsp. villosa</name>
    <dbReference type="NCBI Taxonomy" id="3103831"/>
    <lineage>
        <taxon>Eukaryota</taxon>
        <taxon>Viridiplantae</taxon>
        <taxon>Streptophyta</taxon>
        <taxon>Embryophyta</taxon>
        <taxon>Tracheophyta</taxon>
        <taxon>Spermatophyta</taxon>
        <taxon>Magnoliopsida</taxon>
        <taxon>eudicotyledons</taxon>
        <taxon>Gunneridae</taxon>
        <taxon>Pentapetalae</taxon>
        <taxon>asterids</taxon>
        <taxon>campanulids</taxon>
        <taxon>Asterales</taxon>
        <taxon>Asteraceae</taxon>
        <taxon>Asteroideae</taxon>
        <taxon>Heliantheae alliance</taxon>
        <taxon>Madieae</taxon>
        <taxon>Madiinae</taxon>
        <taxon>Deinandra</taxon>
    </lineage>
</organism>
<dbReference type="Pfam" id="PF00078">
    <property type="entry name" value="RVT_1"/>
    <property type="match status" value="1"/>
</dbReference>
<gene>
    <name evidence="2" type="ORF">SSX86_020460</name>
</gene>
<dbReference type="AlphaFoldDB" id="A0AAP0CMZ2"/>
<dbReference type="SUPFAM" id="SSF56219">
    <property type="entry name" value="DNase I-like"/>
    <property type="match status" value="1"/>
</dbReference>
<dbReference type="PANTHER" id="PTHR33116">
    <property type="entry name" value="REVERSE TRANSCRIPTASE ZINC-BINDING DOMAIN-CONTAINING PROTEIN-RELATED-RELATED"/>
    <property type="match status" value="1"/>
</dbReference>
<evidence type="ECO:0000313" key="2">
    <source>
        <dbReference type="EMBL" id="KAK9059756.1"/>
    </source>
</evidence>
<keyword evidence="3" id="KW-1185">Reference proteome</keyword>